<evidence type="ECO:0000313" key="4">
    <source>
        <dbReference type="Proteomes" id="UP000587800"/>
    </source>
</evidence>
<dbReference type="EMBL" id="JAASTW010000018">
    <property type="protein sequence ID" value="MBC1489873.1"/>
    <property type="molecule type" value="Genomic_DNA"/>
</dbReference>
<dbReference type="Proteomes" id="UP000587800">
    <property type="component" value="Unassembled WGS sequence"/>
</dbReference>
<evidence type="ECO:0000313" key="2">
    <source>
        <dbReference type="EMBL" id="MBC1508601.1"/>
    </source>
</evidence>
<accession>A0A7X1C9Z5</accession>
<proteinExistence type="predicted"/>
<dbReference type="EMBL" id="JAASUB010000002">
    <property type="protein sequence ID" value="MBC1508601.1"/>
    <property type="molecule type" value="Genomic_DNA"/>
</dbReference>
<organism evidence="1 3">
    <name type="scientific">Listeria immobilis</name>
    <dbReference type="NCBI Taxonomy" id="2713502"/>
    <lineage>
        <taxon>Bacteria</taxon>
        <taxon>Bacillati</taxon>
        <taxon>Bacillota</taxon>
        <taxon>Bacilli</taxon>
        <taxon>Bacillales</taxon>
        <taxon>Listeriaceae</taxon>
        <taxon>Listeria</taxon>
    </lineage>
</organism>
<name>A0A7X1C9Z5_9LIST</name>
<dbReference type="AlphaFoldDB" id="A0A7X1C9Z5"/>
<evidence type="ECO:0000313" key="1">
    <source>
        <dbReference type="EMBL" id="MBC1489873.1"/>
    </source>
</evidence>
<reference evidence="3 4" key="1">
    <citation type="submission" date="2020-03" db="EMBL/GenBank/DDBJ databases">
        <title>Soil Listeria distribution.</title>
        <authorList>
            <person name="Liao J."/>
            <person name="Wiedmann M."/>
        </authorList>
    </citation>
    <scope>NUCLEOTIDE SEQUENCE [LARGE SCALE GENOMIC DNA]</scope>
    <source>
        <strain evidence="2 4">FSL L7-1515</strain>
        <strain evidence="1 3">FSL L7-1554</strain>
    </source>
</reference>
<evidence type="ECO:0000313" key="3">
    <source>
        <dbReference type="Proteomes" id="UP000561617"/>
    </source>
</evidence>
<comment type="caution">
    <text evidence="1">The sequence shown here is derived from an EMBL/GenBank/DDBJ whole genome shotgun (WGS) entry which is preliminary data.</text>
</comment>
<protein>
    <submittedName>
        <fullName evidence="1">Uncharacterized protein</fullName>
    </submittedName>
</protein>
<keyword evidence="4" id="KW-1185">Reference proteome</keyword>
<gene>
    <name evidence="1" type="ORF">HCJ38_12810</name>
    <name evidence="2" type="ORF">HCJ59_01570</name>
</gene>
<dbReference type="Proteomes" id="UP000561617">
    <property type="component" value="Unassembled WGS sequence"/>
</dbReference>
<dbReference type="RefSeq" id="WP_185346830.1">
    <property type="nucleotide sequence ID" value="NZ_JAASTU010000014.1"/>
</dbReference>
<sequence length="68" mass="7602">MIRKIIINNLATYKTPVEIIPKKLYFICGNNGSLSTAIANFLGGYVILTDSSIEKSAKKTEILCYKKF</sequence>